<dbReference type="GO" id="GO:0046872">
    <property type="term" value="F:metal ion binding"/>
    <property type="evidence" value="ECO:0007669"/>
    <property type="project" value="UniProtKB-KW"/>
</dbReference>
<dbReference type="AlphaFoldDB" id="A0A6S6S5B3"/>
<sequence length="239" mass="26366">MLSTFSMAETITVAVAANVSYAIEDLKKEFNKLYPDLKVQVILGGTGKLVAQIKHKAPYDILMAANMMYPEKLYESGDAVTRPLVYAQGSLAYLTSKKLNLTKGMELLSSDTVKKIAIANPKTAPYGTATVEALKNAKVYEAIKSKFVYGESISQTVTYATRATDIGFIAKSALYSPKMTQFKKDVHWKEVDAKLYTPIDQGIVLLKHGEKSLGASAFYAFVMSKRAKRVFEAFGYRVP</sequence>
<proteinExistence type="inferred from homology"/>
<dbReference type="InterPro" id="IPR044084">
    <property type="entry name" value="AvModA-like_subst-bd"/>
</dbReference>
<dbReference type="SUPFAM" id="SSF53850">
    <property type="entry name" value="Periplasmic binding protein-like II"/>
    <property type="match status" value="1"/>
</dbReference>
<gene>
    <name evidence="5" type="ORF">HELGO_WM10266</name>
</gene>
<dbReference type="NCBIfam" id="TIGR01256">
    <property type="entry name" value="modA"/>
    <property type="match status" value="1"/>
</dbReference>
<dbReference type="PIRSF" id="PIRSF004846">
    <property type="entry name" value="ModA"/>
    <property type="match status" value="1"/>
</dbReference>
<feature type="binding site" evidence="4">
    <location>
        <position position="46"/>
    </location>
    <ligand>
        <name>molybdate</name>
        <dbReference type="ChEBI" id="CHEBI:36264"/>
    </ligand>
</feature>
<dbReference type="InterPro" id="IPR050682">
    <property type="entry name" value="ModA/WtpA"/>
</dbReference>
<evidence type="ECO:0000256" key="3">
    <source>
        <dbReference type="ARBA" id="ARBA00022729"/>
    </source>
</evidence>
<organism evidence="5">
    <name type="scientific">uncultured Sulfurovum sp</name>
    <dbReference type="NCBI Taxonomy" id="269237"/>
    <lineage>
        <taxon>Bacteria</taxon>
        <taxon>Pseudomonadati</taxon>
        <taxon>Campylobacterota</taxon>
        <taxon>Epsilonproteobacteria</taxon>
        <taxon>Campylobacterales</taxon>
        <taxon>Sulfurovaceae</taxon>
        <taxon>Sulfurovum</taxon>
        <taxon>environmental samples</taxon>
    </lineage>
</organism>
<keyword evidence="2 4" id="KW-0479">Metal-binding</keyword>
<dbReference type="PANTHER" id="PTHR30632:SF14">
    <property type="entry name" value="TUNGSTATE_MOLYBDATE_CHROMATE-BINDING PROTEIN MODA"/>
    <property type="match status" value="1"/>
</dbReference>
<evidence type="ECO:0000256" key="1">
    <source>
        <dbReference type="ARBA" id="ARBA00009175"/>
    </source>
</evidence>
<protein>
    <submittedName>
        <fullName evidence="5">Molybdenum ABC transporter, periplasmic molybdenum-binding protein ModA (TC 3.A.1.8.1)</fullName>
    </submittedName>
</protein>
<reference evidence="5" key="1">
    <citation type="submission" date="2020-01" db="EMBL/GenBank/DDBJ databases">
        <authorList>
            <person name="Meier V. D."/>
            <person name="Meier V D."/>
        </authorList>
    </citation>
    <scope>NUCLEOTIDE SEQUENCE</scope>
    <source>
        <strain evidence="5">HLG_WM_MAG_05</strain>
    </source>
</reference>
<evidence type="ECO:0000313" key="5">
    <source>
        <dbReference type="EMBL" id="CAA6801416.1"/>
    </source>
</evidence>
<dbReference type="GO" id="GO:0015689">
    <property type="term" value="P:molybdate ion transport"/>
    <property type="evidence" value="ECO:0007669"/>
    <property type="project" value="InterPro"/>
</dbReference>
<keyword evidence="4" id="KW-0500">Molybdenum</keyword>
<name>A0A6S6S5B3_9BACT</name>
<evidence type="ECO:0000256" key="4">
    <source>
        <dbReference type="PIRSR" id="PIRSR004846-1"/>
    </source>
</evidence>
<accession>A0A6S6S5B3</accession>
<dbReference type="PANTHER" id="PTHR30632">
    <property type="entry name" value="MOLYBDATE-BINDING PERIPLASMIC PROTEIN"/>
    <property type="match status" value="1"/>
</dbReference>
<comment type="similarity">
    <text evidence="1">Belongs to the bacterial solute-binding protein ModA family.</text>
</comment>
<dbReference type="EMBL" id="CACVAU010000003">
    <property type="protein sequence ID" value="CAA6801416.1"/>
    <property type="molecule type" value="Genomic_DNA"/>
</dbReference>
<evidence type="ECO:0000256" key="2">
    <source>
        <dbReference type="ARBA" id="ARBA00022723"/>
    </source>
</evidence>
<dbReference type="Gene3D" id="3.40.190.10">
    <property type="entry name" value="Periplasmic binding protein-like II"/>
    <property type="match status" value="2"/>
</dbReference>
<dbReference type="Pfam" id="PF13531">
    <property type="entry name" value="SBP_bac_11"/>
    <property type="match status" value="1"/>
</dbReference>
<dbReference type="GO" id="GO:0030973">
    <property type="term" value="F:molybdate ion binding"/>
    <property type="evidence" value="ECO:0007669"/>
    <property type="project" value="InterPro"/>
</dbReference>
<feature type="binding site" evidence="4">
    <location>
        <position position="153"/>
    </location>
    <ligand>
        <name>molybdate</name>
        <dbReference type="ChEBI" id="CHEBI:36264"/>
    </ligand>
</feature>
<dbReference type="InterPro" id="IPR005950">
    <property type="entry name" value="ModA"/>
</dbReference>
<dbReference type="CDD" id="cd13539">
    <property type="entry name" value="PBP2_AvModA"/>
    <property type="match status" value="1"/>
</dbReference>
<keyword evidence="3" id="KW-0732">Signal</keyword>